<feature type="compositionally biased region" description="Basic and acidic residues" evidence="1">
    <location>
        <begin position="190"/>
        <end position="200"/>
    </location>
</feature>
<comment type="caution">
    <text evidence="2">The sequence shown here is derived from an EMBL/GenBank/DDBJ whole genome shotgun (WGS) entry which is preliminary data.</text>
</comment>
<evidence type="ECO:0000256" key="1">
    <source>
        <dbReference type="SAM" id="MobiDB-lite"/>
    </source>
</evidence>
<proteinExistence type="predicted"/>
<evidence type="ECO:0000313" key="3">
    <source>
        <dbReference type="Proteomes" id="UP001287286"/>
    </source>
</evidence>
<evidence type="ECO:0000313" key="2">
    <source>
        <dbReference type="EMBL" id="KAK4095139.1"/>
    </source>
</evidence>
<protein>
    <submittedName>
        <fullName evidence="2">Uncharacterized protein</fullName>
    </submittedName>
</protein>
<feature type="region of interest" description="Disordered" evidence="1">
    <location>
        <begin position="18"/>
        <end position="47"/>
    </location>
</feature>
<organism evidence="2 3">
    <name type="scientific">Purpureocillium lilacinum</name>
    <name type="common">Paecilomyces lilacinus</name>
    <dbReference type="NCBI Taxonomy" id="33203"/>
    <lineage>
        <taxon>Eukaryota</taxon>
        <taxon>Fungi</taxon>
        <taxon>Dikarya</taxon>
        <taxon>Ascomycota</taxon>
        <taxon>Pezizomycotina</taxon>
        <taxon>Sordariomycetes</taxon>
        <taxon>Hypocreomycetidae</taxon>
        <taxon>Hypocreales</taxon>
        <taxon>Ophiocordycipitaceae</taxon>
        <taxon>Purpureocillium</taxon>
    </lineage>
</organism>
<keyword evidence="3" id="KW-1185">Reference proteome</keyword>
<gene>
    <name evidence="2" type="ORF">Purlil1_835</name>
</gene>
<name>A0ABR0CG69_PURLI</name>
<sequence>MRCIPGAALMQRGLGWCNPGLKPKKQRPPRAGVGDKNKDKGSGTRAKRLGTLVHTARSAMFSEAVGRTTLARTHARMHGGPVCWNPPAAVLPPPVDGRAGHPSTARMVAPSGLRNMDNFFEFGRTGRRDGAQEEECKCKENQERFPPLGWPLLESLRDPADAMTTVVEAQAGSGVSAGWDGAPRPKKAVGRQDRESEADHSIGVGSRALFPFSLLNMESRSVVCAVRQRNWPTAVPLHVALSSSFCLVGTQQLESAECSSFHAACMAELR</sequence>
<dbReference type="EMBL" id="JAWRVI010000002">
    <property type="protein sequence ID" value="KAK4095139.1"/>
    <property type="molecule type" value="Genomic_DNA"/>
</dbReference>
<feature type="compositionally biased region" description="Basic and acidic residues" evidence="1">
    <location>
        <begin position="33"/>
        <end position="42"/>
    </location>
</feature>
<dbReference type="Proteomes" id="UP001287286">
    <property type="component" value="Unassembled WGS sequence"/>
</dbReference>
<feature type="region of interest" description="Disordered" evidence="1">
    <location>
        <begin position="174"/>
        <end position="200"/>
    </location>
</feature>
<reference evidence="2 3" key="1">
    <citation type="journal article" date="2024" name="Microbiol. Resour. Announc.">
        <title>Genome annotations for the ascomycete fungi Trichoderma harzianum, Trichoderma aggressivum, and Purpureocillium lilacinum.</title>
        <authorList>
            <person name="Beijen E.P.W."/>
            <person name="Ohm R.A."/>
        </authorList>
    </citation>
    <scope>NUCLEOTIDE SEQUENCE [LARGE SCALE GENOMIC DNA]</scope>
    <source>
        <strain evidence="2 3">CBS 150709</strain>
    </source>
</reference>
<accession>A0ABR0CG69</accession>